<keyword evidence="3" id="KW-0479">Metal-binding</keyword>
<comment type="similarity">
    <text evidence="1">Belongs to the glutaredoxin family. Monothiol subfamily.</text>
</comment>
<dbReference type="InterPro" id="IPR036249">
    <property type="entry name" value="Thioredoxin-like_sf"/>
</dbReference>
<evidence type="ECO:0000313" key="9">
    <source>
        <dbReference type="EMBL" id="MCX2817943.1"/>
    </source>
</evidence>
<evidence type="ECO:0000256" key="1">
    <source>
        <dbReference type="ARBA" id="ARBA00009630"/>
    </source>
</evidence>
<keyword evidence="4" id="KW-0408">Iron</keyword>
<keyword evidence="2" id="KW-0001">2Fe-2S</keyword>
<evidence type="ECO:0000256" key="6">
    <source>
        <dbReference type="ARBA" id="ARBA00023284"/>
    </source>
</evidence>
<dbReference type="PIRSF" id="PIRSF005894">
    <property type="entry name" value="Monothiol_GRX"/>
    <property type="match status" value="1"/>
</dbReference>
<accession>A0A9Q4GHM2</accession>
<name>A0A9Q4GHM2_9EURY</name>
<dbReference type="RefSeq" id="WP_266085492.1">
    <property type="nucleotide sequence ID" value="NZ_RKLV01000001.1"/>
</dbReference>
<dbReference type="Proteomes" id="UP001149411">
    <property type="component" value="Unassembled WGS sequence"/>
</dbReference>
<feature type="domain" description="Glutaredoxin" evidence="8">
    <location>
        <begin position="32"/>
        <end position="95"/>
    </location>
</feature>
<evidence type="ECO:0000256" key="7">
    <source>
        <dbReference type="SAM" id="MobiDB-lite"/>
    </source>
</evidence>
<evidence type="ECO:0000256" key="5">
    <source>
        <dbReference type="ARBA" id="ARBA00023014"/>
    </source>
</evidence>
<dbReference type="GO" id="GO:0015036">
    <property type="term" value="F:disulfide oxidoreductase activity"/>
    <property type="evidence" value="ECO:0007669"/>
    <property type="project" value="InterPro"/>
</dbReference>
<dbReference type="InterPro" id="IPR014434">
    <property type="entry name" value="Monothiol_GRX"/>
</dbReference>
<dbReference type="NCBIfam" id="TIGR00365">
    <property type="entry name" value="Grx4 family monothiol glutaredoxin"/>
    <property type="match status" value="1"/>
</dbReference>
<evidence type="ECO:0000256" key="3">
    <source>
        <dbReference type="ARBA" id="ARBA00022723"/>
    </source>
</evidence>
<organism evidence="9 10">
    <name type="scientific">Halorutilus salinus</name>
    <dbReference type="NCBI Taxonomy" id="2487751"/>
    <lineage>
        <taxon>Archaea</taxon>
        <taxon>Methanobacteriati</taxon>
        <taxon>Methanobacteriota</taxon>
        <taxon>Stenosarchaea group</taxon>
        <taxon>Halobacteria</taxon>
        <taxon>Halorutilales</taxon>
        <taxon>Halorutilaceae</taxon>
        <taxon>Halorutilus</taxon>
    </lineage>
</organism>
<reference evidence="9" key="1">
    <citation type="submission" date="2022-09" db="EMBL/GenBank/DDBJ databases">
        <title>Haloadaptaus new haloarchaeum isolated from saline soil.</title>
        <authorList>
            <person name="Duran-Viseras A."/>
            <person name="Sanchez-Porro C."/>
            <person name="Ventosa A."/>
        </authorList>
    </citation>
    <scope>NUCLEOTIDE SEQUENCE</scope>
    <source>
        <strain evidence="9">F3-133</strain>
    </source>
</reference>
<dbReference type="SUPFAM" id="SSF52833">
    <property type="entry name" value="Thioredoxin-like"/>
    <property type="match status" value="1"/>
</dbReference>
<keyword evidence="10" id="KW-1185">Reference proteome</keyword>
<dbReference type="EMBL" id="RKLV01000001">
    <property type="protein sequence ID" value="MCX2817943.1"/>
    <property type="molecule type" value="Genomic_DNA"/>
</dbReference>
<dbReference type="PANTHER" id="PTHR10293:SF16">
    <property type="entry name" value="GLUTAREDOXIN-RELATED PROTEIN 5, MITOCHONDRIAL"/>
    <property type="match status" value="1"/>
</dbReference>
<dbReference type="GO" id="GO:0046872">
    <property type="term" value="F:metal ion binding"/>
    <property type="evidence" value="ECO:0007669"/>
    <property type="project" value="UniProtKB-KW"/>
</dbReference>
<dbReference type="GO" id="GO:0051537">
    <property type="term" value="F:2 iron, 2 sulfur cluster binding"/>
    <property type="evidence" value="ECO:0007669"/>
    <property type="project" value="UniProtKB-KW"/>
</dbReference>
<proteinExistence type="inferred from homology"/>
<evidence type="ECO:0000256" key="2">
    <source>
        <dbReference type="ARBA" id="ARBA00022714"/>
    </source>
</evidence>
<keyword evidence="6" id="KW-0676">Redox-active center</keyword>
<feature type="compositionally biased region" description="Basic and acidic residues" evidence="7">
    <location>
        <begin position="1"/>
        <end position="11"/>
    </location>
</feature>
<evidence type="ECO:0000313" key="10">
    <source>
        <dbReference type="Proteomes" id="UP001149411"/>
    </source>
</evidence>
<dbReference type="Gene3D" id="3.40.30.10">
    <property type="entry name" value="Glutaredoxin"/>
    <property type="match status" value="1"/>
</dbReference>
<dbReference type="CDD" id="cd03028">
    <property type="entry name" value="GRX_PICOT_like"/>
    <property type="match status" value="1"/>
</dbReference>
<dbReference type="InterPro" id="IPR002109">
    <property type="entry name" value="Glutaredoxin"/>
</dbReference>
<comment type="caution">
    <text evidence="9">The sequence shown here is derived from an EMBL/GenBank/DDBJ whole genome shotgun (WGS) entry which is preliminary data.</text>
</comment>
<dbReference type="AlphaFoldDB" id="A0A9Q4GHM2"/>
<keyword evidence="5" id="KW-0411">Iron-sulfur</keyword>
<dbReference type="InterPro" id="IPR004480">
    <property type="entry name" value="Monothiol_GRX-rel"/>
</dbReference>
<dbReference type="InterPro" id="IPR033658">
    <property type="entry name" value="GRX_PICOT-like"/>
</dbReference>
<dbReference type="PANTHER" id="PTHR10293">
    <property type="entry name" value="GLUTAREDOXIN FAMILY MEMBER"/>
    <property type="match status" value="1"/>
</dbReference>
<feature type="region of interest" description="Disordered" evidence="7">
    <location>
        <begin position="1"/>
        <end position="22"/>
    </location>
</feature>
<gene>
    <name evidence="9" type="primary">grxD</name>
    <name evidence="9" type="ORF">EGH25_01030</name>
</gene>
<evidence type="ECO:0000256" key="4">
    <source>
        <dbReference type="ARBA" id="ARBA00023004"/>
    </source>
</evidence>
<protein>
    <submittedName>
        <fullName evidence="9">Grx4 family monothiol glutaredoxin</fullName>
    </submittedName>
</protein>
<dbReference type="Pfam" id="PF00462">
    <property type="entry name" value="Glutaredoxin"/>
    <property type="match status" value="1"/>
</dbReference>
<dbReference type="PROSITE" id="PS51354">
    <property type="entry name" value="GLUTAREDOXIN_2"/>
    <property type="match status" value="1"/>
</dbReference>
<sequence>MQVTDTEREIYNAESEEEMRDSIEEAVDENDIVIFMKGNEEMPQCGYSARAVKAVSLYEDEFETVDVLRDERVREVLEDVTDWPTVPQVFVDGEFLGGSDIVVEMHEDGELEEKIDAVA</sequence>
<evidence type="ECO:0000259" key="8">
    <source>
        <dbReference type="Pfam" id="PF00462"/>
    </source>
</evidence>